<keyword evidence="12" id="KW-1185">Reference proteome</keyword>
<sequence>MFKYNEQKHSFRYRTGKLIENMLSALGMRTLDSQFLFSYIIMFSLTGFSLLCVYMALQDPTQVHWLKASMISSALVLVMVIFGRMFGLTVMMRQVKNLRDHLRVLAEGNFSVPIEVDNMRNEIGQNYTAYNEIILGIGDLLQKVTQTSSRVSVGADQVSTTLYDTSRGTSVQLQEIEQLAAAITEMAATVQEVAQSASLAAQSADQADKSAGRGHTLLNQTVDSIRIVADRVTESGEVIAELAAGSQKVSQILDVIKEIAEQTNLLALNAAIEAARAGDQGRGFAVVADEVRTLALRTQESTQSIAVIIDQLQTQSESAVKVIQRSHDEVANCVSNADHAGKALAEIVDSVSVISDMNTQIATAAEEQSQVAQDMDHNINLVADQARRTNSFADQTVSATGQISKHVQQLNDELGHFKTLVKGVDLSAAKSAHLSWKTRLRAFLDGKATLSLKEAVSHHDCAFGKWYYSAGLEKYGHLAELKAIEKPHEQLHAQVREAISYKDARDFAAAERCYDQVSEISASIVDLLNQLEDNIAVSIKS</sequence>
<dbReference type="InterPro" id="IPR025991">
    <property type="entry name" value="Chemoreceptor_zinc-bind_dom"/>
</dbReference>
<proteinExistence type="inferred from homology"/>
<dbReference type="CDD" id="cd11386">
    <property type="entry name" value="MCP_signal"/>
    <property type="match status" value="1"/>
</dbReference>
<dbReference type="FunFam" id="1.10.287.950:FF:000001">
    <property type="entry name" value="Methyl-accepting chemotaxis sensory transducer"/>
    <property type="match status" value="1"/>
</dbReference>
<dbReference type="PANTHER" id="PTHR32089:SF119">
    <property type="entry name" value="METHYL-ACCEPTING CHEMOTAXIS PROTEIN CTPL"/>
    <property type="match status" value="1"/>
</dbReference>
<dbReference type="GO" id="GO:0007165">
    <property type="term" value="P:signal transduction"/>
    <property type="evidence" value="ECO:0007669"/>
    <property type="project" value="UniProtKB-KW"/>
</dbReference>
<accession>A0A5J6LDX5</accession>
<dbReference type="PRINTS" id="PR00260">
    <property type="entry name" value="CHEMTRNSDUCR"/>
</dbReference>
<evidence type="ECO:0000313" key="11">
    <source>
        <dbReference type="EMBL" id="QEW06568.1"/>
    </source>
</evidence>
<organism evidence="11 12">
    <name type="scientific">Nitrincola iocasae</name>
    <dbReference type="NCBI Taxonomy" id="2614693"/>
    <lineage>
        <taxon>Bacteria</taxon>
        <taxon>Pseudomonadati</taxon>
        <taxon>Pseudomonadota</taxon>
        <taxon>Gammaproteobacteria</taxon>
        <taxon>Oceanospirillales</taxon>
        <taxon>Oceanospirillaceae</taxon>
        <taxon>Nitrincola</taxon>
    </lineage>
</organism>
<evidence type="ECO:0000313" key="12">
    <source>
        <dbReference type="Proteomes" id="UP000325606"/>
    </source>
</evidence>
<dbReference type="Gene3D" id="1.10.287.950">
    <property type="entry name" value="Methyl-accepting chemotaxis protein"/>
    <property type="match status" value="1"/>
</dbReference>
<dbReference type="KEGG" id="nik:F5I99_08630"/>
<keyword evidence="4 8" id="KW-0472">Membrane</keyword>
<dbReference type="Proteomes" id="UP000325606">
    <property type="component" value="Chromosome"/>
</dbReference>
<gene>
    <name evidence="11" type="ORF">F5I99_08630</name>
</gene>
<dbReference type="PROSITE" id="PS50885">
    <property type="entry name" value="HAMP"/>
    <property type="match status" value="1"/>
</dbReference>
<evidence type="ECO:0000259" key="9">
    <source>
        <dbReference type="PROSITE" id="PS50111"/>
    </source>
</evidence>
<dbReference type="PROSITE" id="PS50111">
    <property type="entry name" value="CHEMOTAXIS_TRANSDUC_2"/>
    <property type="match status" value="1"/>
</dbReference>
<dbReference type="Pfam" id="PF13682">
    <property type="entry name" value="CZB"/>
    <property type="match status" value="1"/>
</dbReference>
<dbReference type="Gene3D" id="1.20.120.30">
    <property type="entry name" value="Aspartate receptor, ligand-binding domain"/>
    <property type="match status" value="1"/>
</dbReference>
<keyword evidence="5 7" id="KW-0807">Transducer</keyword>
<dbReference type="SUPFAM" id="SSF58104">
    <property type="entry name" value="Methyl-accepting chemotaxis protein (MCP) signaling domain"/>
    <property type="match status" value="1"/>
</dbReference>
<reference evidence="11 12" key="1">
    <citation type="submission" date="2019-09" db="EMBL/GenBank/DDBJ databases">
        <title>Nitrincola iocasae sp. nov., a bacterium isolated from the sediment collected at a cold seep field in South China Sea.</title>
        <authorList>
            <person name="Zhang H."/>
            <person name="Wang H."/>
            <person name="Li C."/>
        </authorList>
    </citation>
    <scope>NUCLEOTIDE SEQUENCE [LARGE SCALE GENOMIC DNA]</scope>
    <source>
        <strain evidence="11 12">KXZD1103</strain>
    </source>
</reference>
<evidence type="ECO:0000256" key="2">
    <source>
        <dbReference type="ARBA" id="ARBA00022692"/>
    </source>
</evidence>
<feature type="domain" description="HAMP" evidence="10">
    <location>
        <begin position="89"/>
        <end position="142"/>
    </location>
</feature>
<feature type="transmembrane region" description="Helical" evidence="8">
    <location>
        <begin position="36"/>
        <end position="57"/>
    </location>
</feature>
<dbReference type="EMBL" id="CP044222">
    <property type="protein sequence ID" value="QEW06568.1"/>
    <property type="molecule type" value="Genomic_DNA"/>
</dbReference>
<evidence type="ECO:0000259" key="10">
    <source>
        <dbReference type="PROSITE" id="PS50885"/>
    </source>
</evidence>
<dbReference type="InterPro" id="IPR004089">
    <property type="entry name" value="MCPsignal_dom"/>
</dbReference>
<dbReference type="Pfam" id="PF00015">
    <property type="entry name" value="MCPsignal"/>
    <property type="match status" value="1"/>
</dbReference>
<dbReference type="InterPro" id="IPR004090">
    <property type="entry name" value="Chemotax_Me-accpt_rcpt"/>
</dbReference>
<dbReference type="InterPro" id="IPR003660">
    <property type="entry name" value="HAMP_dom"/>
</dbReference>
<protein>
    <recommendedName>
        <fullName evidence="13">Methyl-accepting chemotaxis protein</fullName>
    </recommendedName>
</protein>
<dbReference type="GO" id="GO:0006935">
    <property type="term" value="P:chemotaxis"/>
    <property type="evidence" value="ECO:0007669"/>
    <property type="project" value="InterPro"/>
</dbReference>
<dbReference type="SMART" id="SM00283">
    <property type="entry name" value="MA"/>
    <property type="match status" value="1"/>
</dbReference>
<evidence type="ECO:0000256" key="6">
    <source>
        <dbReference type="ARBA" id="ARBA00029447"/>
    </source>
</evidence>
<evidence type="ECO:0000256" key="4">
    <source>
        <dbReference type="ARBA" id="ARBA00023136"/>
    </source>
</evidence>
<evidence type="ECO:0008006" key="13">
    <source>
        <dbReference type="Google" id="ProtNLM"/>
    </source>
</evidence>
<evidence type="ECO:0000256" key="5">
    <source>
        <dbReference type="ARBA" id="ARBA00023224"/>
    </source>
</evidence>
<dbReference type="CDD" id="cd06225">
    <property type="entry name" value="HAMP"/>
    <property type="match status" value="1"/>
</dbReference>
<dbReference type="AlphaFoldDB" id="A0A5J6LDX5"/>
<feature type="domain" description="Methyl-accepting transducer" evidence="9">
    <location>
        <begin position="147"/>
        <end position="383"/>
    </location>
</feature>
<dbReference type="GO" id="GO:0016020">
    <property type="term" value="C:membrane"/>
    <property type="evidence" value="ECO:0007669"/>
    <property type="project" value="UniProtKB-SubCell"/>
</dbReference>
<evidence type="ECO:0000256" key="1">
    <source>
        <dbReference type="ARBA" id="ARBA00004141"/>
    </source>
</evidence>
<evidence type="ECO:0000256" key="7">
    <source>
        <dbReference type="PROSITE-ProRule" id="PRU00284"/>
    </source>
</evidence>
<name>A0A5J6LDX5_9GAMM</name>
<dbReference type="RefSeq" id="WP_151055056.1">
    <property type="nucleotide sequence ID" value="NZ_CP044222.1"/>
</dbReference>
<dbReference type="GO" id="GO:0004888">
    <property type="term" value="F:transmembrane signaling receptor activity"/>
    <property type="evidence" value="ECO:0007669"/>
    <property type="project" value="InterPro"/>
</dbReference>
<dbReference type="Pfam" id="PF00672">
    <property type="entry name" value="HAMP"/>
    <property type="match status" value="1"/>
</dbReference>
<keyword evidence="3 8" id="KW-1133">Transmembrane helix</keyword>
<evidence type="ECO:0000256" key="3">
    <source>
        <dbReference type="ARBA" id="ARBA00022989"/>
    </source>
</evidence>
<comment type="subcellular location">
    <subcellularLocation>
        <location evidence="1">Membrane</location>
        <topology evidence="1">Multi-pass membrane protein</topology>
    </subcellularLocation>
</comment>
<evidence type="ECO:0000256" key="8">
    <source>
        <dbReference type="SAM" id="Phobius"/>
    </source>
</evidence>
<feature type="transmembrane region" description="Helical" evidence="8">
    <location>
        <begin position="69"/>
        <end position="91"/>
    </location>
</feature>
<comment type="similarity">
    <text evidence="6">Belongs to the methyl-accepting chemotaxis (MCP) protein family.</text>
</comment>
<keyword evidence="2 8" id="KW-0812">Transmembrane</keyword>
<dbReference type="PANTHER" id="PTHR32089">
    <property type="entry name" value="METHYL-ACCEPTING CHEMOTAXIS PROTEIN MCPB"/>
    <property type="match status" value="1"/>
</dbReference>